<dbReference type="EMBL" id="QYBA01000021">
    <property type="protein sequence ID" value="TKY92424.1"/>
    <property type="molecule type" value="Genomic_DNA"/>
</dbReference>
<sequence length="189" mass="20816">MSDLTILVINNYGQFCHLIHRAVRDLDMETRIITNTLSNEEILNMQPDGLILSGGPGIDRIGRCEEIVTQIDLPILGICLGHQLMARAFGGEITTGKKGGYAAVNVEILDEDEILKGLGPTTGVWASHADEVVRLPPDFINLARSDVCGIEAMRHISKPLFGVQWHPEVSHTDKGDELLMNFFRICGQV</sequence>
<accession>A0AC61SDE7</accession>
<evidence type="ECO:0000313" key="2">
    <source>
        <dbReference type="Proteomes" id="UP000315423"/>
    </source>
</evidence>
<reference evidence="1" key="1">
    <citation type="submission" date="2018-09" db="EMBL/GenBank/DDBJ databases">
        <title>A genomic encyclopedia of anaerobic methanotrophic archaea.</title>
        <authorList>
            <person name="Skennerton C.T."/>
            <person name="Chadwick G.L."/>
            <person name="Laso-Perez R."/>
            <person name="Leu A.O."/>
            <person name="Speth D.R."/>
            <person name="Yu H."/>
            <person name="Morgan-Lang C."/>
            <person name="Hatzenpichler R."/>
            <person name="Goudeau D."/>
            <person name="Malmstrom R."/>
            <person name="Woyke T."/>
            <person name="Hallam S."/>
            <person name="Tyson G.W."/>
            <person name="Wegener G."/>
            <person name="Boetius A."/>
            <person name="Orphan V.J."/>
        </authorList>
    </citation>
    <scope>NUCLEOTIDE SEQUENCE</scope>
    <source>
        <strain evidence="1">CONS3730D10UFb2</strain>
    </source>
</reference>
<proteinExistence type="predicted"/>
<organism evidence="1 2">
    <name type="scientific">Candidatus Methanomarinus sp</name>
    <dbReference type="NCBI Taxonomy" id="3386244"/>
    <lineage>
        <taxon>Archaea</taxon>
        <taxon>Methanobacteriati</taxon>
        <taxon>Methanobacteriota</taxon>
        <taxon>Stenosarchaea group</taxon>
        <taxon>Methanomicrobia</taxon>
        <taxon>Methanosarcinales</taxon>
        <taxon>ANME-2 cluster</taxon>
        <taxon>Candidatus Methanocomedenaceae</taxon>
        <taxon>Candidatus Methanomarinus</taxon>
    </lineage>
</organism>
<name>A0AC61SDE7_9EURY</name>
<comment type="caution">
    <text evidence="1">The sequence shown here is derived from an EMBL/GenBank/DDBJ whole genome shotgun (WGS) entry which is preliminary data.</text>
</comment>
<dbReference type="Proteomes" id="UP000315423">
    <property type="component" value="Unassembled WGS sequence"/>
</dbReference>
<gene>
    <name evidence="1" type="ORF">C5S46_00690</name>
</gene>
<protein>
    <submittedName>
        <fullName evidence="1">GMP synthase subunit A</fullName>
    </submittedName>
</protein>
<evidence type="ECO:0000313" key="1">
    <source>
        <dbReference type="EMBL" id="TKY92424.1"/>
    </source>
</evidence>